<proteinExistence type="predicted"/>
<dbReference type="RefSeq" id="WP_249283549.1">
    <property type="nucleotide sequence ID" value="NZ_JACRST010000022.1"/>
</dbReference>
<reference evidence="1" key="1">
    <citation type="submission" date="2020-08" db="EMBL/GenBank/DDBJ databases">
        <title>Genome public.</title>
        <authorList>
            <person name="Liu C."/>
            <person name="Sun Q."/>
        </authorList>
    </citation>
    <scope>NUCLEOTIDE SEQUENCE</scope>
    <source>
        <strain evidence="1">NSJ-31</strain>
    </source>
</reference>
<gene>
    <name evidence="1" type="ORF">H8711_11280</name>
</gene>
<dbReference type="Proteomes" id="UP000653127">
    <property type="component" value="Unassembled WGS sequence"/>
</dbReference>
<dbReference type="EMBL" id="JACRST010000022">
    <property type="protein sequence ID" value="MBC8547507.1"/>
    <property type="molecule type" value="Genomic_DNA"/>
</dbReference>
<keyword evidence="2" id="KW-1185">Reference proteome</keyword>
<dbReference type="AlphaFoldDB" id="A0A926E1N3"/>
<protein>
    <submittedName>
        <fullName evidence="1">Uncharacterized protein</fullName>
    </submittedName>
</protein>
<organism evidence="1 2">
    <name type="scientific">Ligaoa zhengdingensis</name>
    <dbReference type="NCBI Taxonomy" id="2763658"/>
    <lineage>
        <taxon>Bacteria</taxon>
        <taxon>Bacillati</taxon>
        <taxon>Bacillota</taxon>
        <taxon>Clostridia</taxon>
        <taxon>Eubacteriales</taxon>
        <taxon>Oscillospiraceae</taxon>
        <taxon>Ligaoa</taxon>
    </lineage>
</organism>
<evidence type="ECO:0000313" key="1">
    <source>
        <dbReference type="EMBL" id="MBC8547507.1"/>
    </source>
</evidence>
<name>A0A926E1N3_9FIRM</name>
<comment type="caution">
    <text evidence="1">The sequence shown here is derived from an EMBL/GenBank/DDBJ whole genome shotgun (WGS) entry which is preliminary data.</text>
</comment>
<evidence type="ECO:0000313" key="2">
    <source>
        <dbReference type="Proteomes" id="UP000653127"/>
    </source>
</evidence>
<sequence length="82" mass="9092">MKNNHIAFANLRAEMGRFELTERELALSTGIRFDRLRAKLAREAPLDLEEAFLIAGAFPRNNAVAYLFAEADGRGRNGEGAV</sequence>
<accession>A0A926E1N3</accession>